<dbReference type="InterPro" id="IPR011611">
    <property type="entry name" value="PfkB_dom"/>
</dbReference>
<evidence type="ECO:0000256" key="2">
    <source>
        <dbReference type="ARBA" id="ARBA00022679"/>
    </source>
</evidence>
<gene>
    <name evidence="5" type="ORF">HUO12_06115</name>
</gene>
<dbReference type="GO" id="GO:0016301">
    <property type="term" value="F:kinase activity"/>
    <property type="evidence" value="ECO:0007669"/>
    <property type="project" value="UniProtKB-KW"/>
</dbReference>
<dbReference type="PANTHER" id="PTHR43320:SF2">
    <property type="entry name" value="2-DEHYDRO-3-DEOXYGLUCONOKINASE_2-DEHYDRO-3-DEOXYGALACTONOKINASE"/>
    <property type="match status" value="1"/>
</dbReference>
<keyword evidence="3 5" id="KW-0418">Kinase</keyword>
<dbReference type="Proteomes" id="UP000546031">
    <property type="component" value="Unassembled WGS sequence"/>
</dbReference>
<dbReference type="CDD" id="cd01166">
    <property type="entry name" value="KdgK"/>
    <property type="match status" value="1"/>
</dbReference>
<dbReference type="SUPFAM" id="SSF53613">
    <property type="entry name" value="Ribokinase-like"/>
    <property type="match status" value="1"/>
</dbReference>
<dbReference type="Pfam" id="PF00294">
    <property type="entry name" value="PfkB"/>
    <property type="match status" value="1"/>
</dbReference>
<dbReference type="AlphaFoldDB" id="A0A850HCT2"/>
<dbReference type="InterPro" id="IPR052700">
    <property type="entry name" value="Carb_kinase_PfkB-like"/>
</dbReference>
<comment type="caution">
    <text evidence="5">The sequence shown here is derived from an EMBL/GenBank/DDBJ whole genome shotgun (WGS) entry which is preliminary data.</text>
</comment>
<feature type="domain" description="Carbohydrate kinase PfkB" evidence="4">
    <location>
        <begin position="9"/>
        <end position="313"/>
    </location>
</feature>
<reference evidence="5 6" key="1">
    <citation type="submission" date="2020-06" db="EMBL/GenBank/DDBJ databases">
        <title>Altererythrobacter lutimaris sp. nov., a marine bacterium isolated from a tidal flat.</title>
        <authorList>
            <person name="Kim D."/>
            <person name="Yoo Y."/>
            <person name="Kim J.-J."/>
        </authorList>
    </citation>
    <scope>NUCLEOTIDE SEQUENCE [LARGE SCALE GENOMIC DNA]</scope>
    <source>
        <strain evidence="5 6">JGD-16</strain>
    </source>
</reference>
<dbReference type="Gene3D" id="3.40.1190.20">
    <property type="match status" value="1"/>
</dbReference>
<organism evidence="5 6">
    <name type="scientific">Altererythrobacter lutimaris</name>
    <dbReference type="NCBI Taxonomy" id="2743979"/>
    <lineage>
        <taxon>Bacteria</taxon>
        <taxon>Pseudomonadati</taxon>
        <taxon>Pseudomonadota</taxon>
        <taxon>Alphaproteobacteria</taxon>
        <taxon>Sphingomonadales</taxon>
        <taxon>Erythrobacteraceae</taxon>
        <taxon>Altererythrobacter</taxon>
    </lineage>
</organism>
<evidence type="ECO:0000313" key="6">
    <source>
        <dbReference type="Proteomes" id="UP000546031"/>
    </source>
</evidence>
<name>A0A850HCT2_9SPHN</name>
<keyword evidence="2" id="KW-0808">Transferase</keyword>
<evidence type="ECO:0000256" key="1">
    <source>
        <dbReference type="ARBA" id="ARBA00010688"/>
    </source>
</evidence>
<evidence type="ECO:0000313" key="5">
    <source>
        <dbReference type="EMBL" id="NVE94468.1"/>
    </source>
</evidence>
<sequence>MVGALVQGTVVCFGEILNRLSPPVPLLLEQANTLEICTGGAEANVAVALANLGRSARMVSVLPDNRMGDRALKSIAAHGVDVSTITSAPGRMGLYHFTPPSGHRSGEVIYDRAHSAFAAATADQFDFEAALSGASHLHISGITLALSEALAQAAIDFAKAAKTAGASVSFDGNYRAALWAEARHEPREWIARALGLADIVFGNHKDAALVLDRAFDGDGPERRREASLALIDAFPTIKAVASTARHIHDGNAHRITGRIDTPDNHAESAEWVMNDIVDRVGTGDAFAAGVLHGWLRASHDLHAAVDFSMAMTALKHATWGDFSLATQSDVELALGGQSDVQR</sequence>
<evidence type="ECO:0000259" key="4">
    <source>
        <dbReference type="Pfam" id="PF00294"/>
    </source>
</evidence>
<evidence type="ECO:0000256" key="3">
    <source>
        <dbReference type="ARBA" id="ARBA00022777"/>
    </source>
</evidence>
<proteinExistence type="inferred from homology"/>
<dbReference type="RefSeq" id="WP_176272741.1">
    <property type="nucleotide sequence ID" value="NZ_JABWTA010000001.1"/>
</dbReference>
<comment type="similarity">
    <text evidence="1">Belongs to the carbohydrate kinase PfkB family.</text>
</comment>
<keyword evidence="6" id="KW-1185">Reference proteome</keyword>
<dbReference type="EMBL" id="JABWTA010000001">
    <property type="protein sequence ID" value="NVE94468.1"/>
    <property type="molecule type" value="Genomic_DNA"/>
</dbReference>
<protein>
    <submittedName>
        <fullName evidence="5">Sugar kinase</fullName>
    </submittedName>
</protein>
<dbReference type="InterPro" id="IPR029056">
    <property type="entry name" value="Ribokinase-like"/>
</dbReference>
<dbReference type="PANTHER" id="PTHR43320">
    <property type="entry name" value="SUGAR KINASE"/>
    <property type="match status" value="1"/>
</dbReference>
<accession>A0A850HCT2</accession>